<reference evidence="1" key="1">
    <citation type="journal article" date="2021" name="Vet Sci">
        <title>O-Serogroups and Pathovirotypes of Escherichia coli Isolated from Post-Weaning Piglets Showing Diarrhoea and/or Oedema in South Korea.</title>
        <authorList>
            <person name="Byun J.W."/>
            <person name="Moon B.Y."/>
            <person name="Do K.H."/>
            <person name="Lee K."/>
            <person name="Lee H.Y."/>
            <person name="Kim W.I."/>
            <person name="So B."/>
            <person name="Lee W.K."/>
        </authorList>
    </citation>
    <scope>NUCLEOTIDE SEQUENCE</scope>
    <source>
        <strain evidence="1">84/14</strain>
    </source>
</reference>
<feature type="non-terminal residue" evidence="1">
    <location>
        <position position="96"/>
    </location>
</feature>
<name>A0A9Q4DLB1_ACTPL</name>
<dbReference type="RefSeq" id="WP_267992382.1">
    <property type="nucleotide sequence ID" value="NZ_JAPQFC010001211.1"/>
</dbReference>
<protein>
    <submittedName>
        <fullName evidence="1">Uncharacterized protein</fullName>
    </submittedName>
</protein>
<reference evidence="1" key="2">
    <citation type="submission" date="2022-12" db="EMBL/GenBank/DDBJ databases">
        <authorList>
            <person name="Kardos G."/>
            <person name="Sarkozi R."/>
            <person name="Laczko L."/>
            <person name="Marton S."/>
            <person name="Makrai L."/>
            <person name="Banyai K."/>
            <person name="Fodor L."/>
        </authorList>
    </citation>
    <scope>NUCLEOTIDE SEQUENCE</scope>
    <source>
        <strain evidence="1">84/14</strain>
    </source>
</reference>
<dbReference type="PANTHER" id="PTHR11439:SF467">
    <property type="entry name" value="INTEGRASE CATALYTIC DOMAIN-CONTAINING PROTEIN"/>
    <property type="match status" value="1"/>
</dbReference>
<feature type="non-terminal residue" evidence="1">
    <location>
        <position position="1"/>
    </location>
</feature>
<accession>A0A9Q4DLB1</accession>
<proteinExistence type="predicted"/>
<dbReference type="Proteomes" id="UP001077788">
    <property type="component" value="Unassembled WGS sequence"/>
</dbReference>
<comment type="caution">
    <text evidence="1">The sequence shown here is derived from an EMBL/GenBank/DDBJ whole genome shotgun (WGS) entry which is preliminary data.</text>
</comment>
<organism evidence="1 2">
    <name type="scientific">Actinobacillus pleuropneumoniae</name>
    <name type="common">Haemophilus pleuropneumoniae</name>
    <dbReference type="NCBI Taxonomy" id="715"/>
    <lineage>
        <taxon>Bacteria</taxon>
        <taxon>Pseudomonadati</taxon>
        <taxon>Pseudomonadota</taxon>
        <taxon>Gammaproteobacteria</taxon>
        <taxon>Pasteurellales</taxon>
        <taxon>Pasteurellaceae</taxon>
        <taxon>Actinobacillus</taxon>
    </lineage>
</organism>
<gene>
    <name evidence="1" type="ORF">OYG11_12690</name>
</gene>
<dbReference type="AlphaFoldDB" id="A0A9Q4DLB1"/>
<evidence type="ECO:0000313" key="2">
    <source>
        <dbReference type="Proteomes" id="UP001077788"/>
    </source>
</evidence>
<dbReference type="EMBL" id="JAPQFC010001211">
    <property type="protein sequence ID" value="MCY6525049.1"/>
    <property type="molecule type" value="Genomic_DNA"/>
</dbReference>
<evidence type="ECO:0000313" key="1">
    <source>
        <dbReference type="EMBL" id="MCY6525049.1"/>
    </source>
</evidence>
<sequence length="96" mass="10894">EEGISLSQSKYACDILCHFNMEDCKLAPSPFQSRVKISVTCTSPEVDATLYRQLVGKLLYLTHTRPDLSFVVGLVDRFMKNPHESHCKAAKRILCY</sequence>
<dbReference type="PANTHER" id="PTHR11439">
    <property type="entry name" value="GAG-POL-RELATED RETROTRANSPOSON"/>
    <property type="match status" value="1"/>
</dbReference>